<dbReference type="Pfam" id="PF01547">
    <property type="entry name" value="SBP_bac_1"/>
    <property type="match status" value="1"/>
</dbReference>
<dbReference type="GO" id="GO:0030313">
    <property type="term" value="C:cell envelope"/>
    <property type="evidence" value="ECO:0007669"/>
    <property type="project" value="UniProtKB-SubCell"/>
</dbReference>
<protein>
    <recommendedName>
        <fullName evidence="7">ABC transporter substrate-binding protein</fullName>
    </recommendedName>
</protein>
<keyword evidence="6" id="KW-1185">Reference proteome</keyword>
<keyword evidence="4" id="KW-0732">Signal</keyword>
<comment type="subcellular location">
    <subcellularLocation>
        <location evidence="1">Cell envelope</location>
    </subcellularLocation>
</comment>
<dbReference type="InterPro" id="IPR006059">
    <property type="entry name" value="SBP"/>
</dbReference>
<dbReference type="AlphaFoldDB" id="A0A081P0L9"/>
<organism evidence="5 6">
    <name type="scientific">Paenibacillus tyrfis</name>
    <dbReference type="NCBI Taxonomy" id="1501230"/>
    <lineage>
        <taxon>Bacteria</taxon>
        <taxon>Bacillati</taxon>
        <taxon>Bacillota</taxon>
        <taxon>Bacilli</taxon>
        <taxon>Bacillales</taxon>
        <taxon>Paenibacillaceae</taxon>
        <taxon>Paenibacillus</taxon>
    </lineage>
</organism>
<reference evidence="5 6" key="1">
    <citation type="submission" date="2014-06" db="EMBL/GenBank/DDBJ databases">
        <title>Draft genome sequence of Paenibacillus sp. MSt1.</title>
        <authorList>
            <person name="Aw Y.K."/>
            <person name="Ong K.S."/>
            <person name="Gan H.M."/>
            <person name="Lee S.M."/>
        </authorList>
    </citation>
    <scope>NUCLEOTIDE SEQUENCE [LARGE SCALE GENOMIC DNA]</scope>
    <source>
        <strain evidence="5 6">MSt1</strain>
    </source>
</reference>
<evidence type="ECO:0008006" key="7">
    <source>
        <dbReference type="Google" id="ProtNLM"/>
    </source>
</evidence>
<evidence type="ECO:0000256" key="1">
    <source>
        <dbReference type="ARBA" id="ARBA00004196"/>
    </source>
</evidence>
<comment type="similarity">
    <text evidence="2">Belongs to the bacterial solute-binding protein 1 family.</text>
</comment>
<dbReference type="PANTHER" id="PTHR43649">
    <property type="entry name" value="ARABINOSE-BINDING PROTEIN-RELATED"/>
    <property type="match status" value="1"/>
</dbReference>
<dbReference type="EMBL" id="JNVM01000017">
    <property type="protein sequence ID" value="KEQ24242.1"/>
    <property type="molecule type" value="Genomic_DNA"/>
</dbReference>
<evidence type="ECO:0000256" key="2">
    <source>
        <dbReference type="ARBA" id="ARBA00008520"/>
    </source>
</evidence>
<sequence length="408" mass="46478">MDLYYGGARGEEYFRSQYTDFYEYTYPSVKVRVLPVIDNPNNNNQLDPIQVMKDKMSDPNPPDIVMTNYDQLPLLIADNLIVPLDSLIKKDNYDISGIALPVVETMKKMGEGKIYALAPQFSTNALIYNKKIFDDAKVSYPTDDQTWDEIFVKAMHLTKNTDSKIYGFSFSFNKSNSFYSILNSYIASSGIQMVDTSSKELLVNNKFWENCWNKIQELNSNKTFPNYDDKNENEDAKSLFLKGKLAMSILQYNELQELIKEMKATKSGLDWGIAALPAHPENPNTGGTINLKGLMAINSKGNNIESAWNYLKLINGNEWAEVKSRETSFLVSRTSFIKGADNYNVKAFYKLIPSTKPLEESMLRSNINLLHVQDIGITKFNEVLQGKKIVKEALSEWQEEGNLILRNN</sequence>
<comment type="caution">
    <text evidence="5">The sequence shown here is derived from an EMBL/GenBank/DDBJ whole genome shotgun (WGS) entry which is preliminary data.</text>
</comment>
<dbReference type="eggNOG" id="COG1653">
    <property type="taxonomic scope" value="Bacteria"/>
</dbReference>
<dbReference type="Proteomes" id="UP000028123">
    <property type="component" value="Unassembled WGS sequence"/>
</dbReference>
<dbReference type="Gene3D" id="3.40.190.10">
    <property type="entry name" value="Periplasmic binding protein-like II"/>
    <property type="match status" value="1"/>
</dbReference>
<dbReference type="InterPro" id="IPR050490">
    <property type="entry name" value="Bact_solute-bd_prot1"/>
</dbReference>
<evidence type="ECO:0000256" key="3">
    <source>
        <dbReference type="ARBA" id="ARBA00022448"/>
    </source>
</evidence>
<keyword evidence="3" id="KW-0813">Transport</keyword>
<evidence type="ECO:0000313" key="6">
    <source>
        <dbReference type="Proteomes" id="UP000028123"/>
    </source>
</evidence>
<evidence type="ECO:0000313" key="5">
    <source>
        <dbReference type="EMBL" id="KEQ24242.1"/>
    </source>
</evidence>
<dbReference type="PANTHER" id="PTHR43649:SF31">
    <property type="entry name" value="SN-GLYCEROL-3-PHOSPHATE-BINDING PERIPLASMIC PROTEIN UGPB"/>
    <property type="match status" value="1"/>
</dbReference>
<evidence type="ECO:0000256" key="4">
    <source>
        <dbReference type="ARBA" id="ARBA00022729"/>
    </source>
</evidence>
<accession>A0A081P0L9</accession>
<proteinExistence type="inferred from homology"/>
<name>A0A081P0L9_9BACL</name>
<dbReference type="SUPFAM" id="SSF53850">
    <property type="entry name" value="Periplasmic binding protein-like II"/>
    <property type="match status" value="1"/>
</dbReference>
<gene>
    <name evidence="5" type="ORF">ET33_11170</name>
</gene>